<name>A0A2X4UWV2_SERPL</name>
<proteinExistence type="predicted"/>
<feature type="domain" description="Peptidase M15C" evidence="1">
    <location>
        <begin position="61"/>
        <end position="126"/>
    </location>
</feature>
<sequence length="133" mass="15164">MLNEIEEMRFTARSEDNLIGVHPDLVRVMRLALNYSLVPFSISEGVRSMARQRDMLRTGKSQTLRSRHLTGHAVDVVAMPAGVVSWEWDYYAQIAVAVRRAARECAVSVEWGGEWRTLKDGPHFQLSFKDYPA</sequence>
<dbReference type="RefSeq" id="WP_063201473.1">
    <property type="nucleotide sequence ID" value="NZ_CAMITG010000004.1"/>
</dbReference>
<dbReference type="EMBL" id="LS483469">
    <property type="protein sequence ID" value="SQI44337.1"/>
    <property type="molecule type" value="Genomic_DNA"/>
</dbReference>
<dbReference type="CDD" id="cd14845">
    <property type="entry name" value="L-Ala-D-Glu_peptidase_like"/>
    <property type="match status" value="1"/>
</dbReference>
<dbReference type="EMBL" id="CP065673">
    <property type="protein sequence ID" value="QPS19720.1"/>
    <property type="molecule type" value="Genomic_DNA"/>
</dbReference>
<gene>
    <name evidence="2" type="ORF">I6G64_19365</name>
    <name evidence="3" type="ORF">NCTC12961_04315</name>
</gene>
<evidence type="ECO:0000313" key="4">
    <source>
        <dbReference type="Proteomes" id="UP000248897"/>
    </source>
</evidence>
<dbReference type="AlphaFoldDB" id="A0A2X4UWV2"/>
<dbReference type="Proteomes" id="UP000594967">
    <property type="component" value="Chromosome"/>
</dbReference>
<evidence type="ECO:0000259" key="1">
    <source>
        <dbReference type="Pfam" id="PF13539"/>
    </source>
</evidence>
<evidence type="ECO:0000313" key="3">
    <source>
        <dbReference type="EMBL" id="SQI44337.1"/>
    </source>
</evidence>
<dbReference type="InterPro" id="IPR039561">
    <property type="entry name" value="Peptidase_M15C"/>
</dbReference>
<dbReference type="InterPro" id="IPR009045">
    <property type="entry name" value="Zn_M74/Hedgehog-like"/>
</dbReference>
<dbReference type="Gene3D" id="3.30.1380.10">
    <property type="match status" value="1"/>
</dbReference>
<dbReference type="STRING" id="82996.ADP72_17860"/>
<reference evidence="3 4" key="1">
    <citation type="submission" date="2018-06" db="EMBL/GenBank/DDBJ databases">
        <authorList>
            <consortium name="Pathogen Informatics"/>
            <person name="Doyle S."/>
        </authorList>
    </citation>
    <scope>NUCLEOTIDE SEQUENCE [LARGE SCALE GENOMIC DNA]</scope>
    <source>
        <strain evidence="3 4">NCTC12961</strain>
    </source>
</reference>
<dbReference type="GO" id="GO:0008233">
    <property type="term" value="F:peptidase activity"/>
    <property type="evidence" value="ECO:0007669"/>
    <property type="project" value="InterPro"/>
</dbReference>
<dbReference type="SUPFAM" id="SSF55166">
    <property type="entry name" value="Hedgehog/DD-peptidase"/>
    <property type="match status" value="1"/>
</dbReference>
<organism evidence="3 4">
    <name type="scientific">Serratia plymuthica</name>
    <dbReference type="NCBI Taxonomy" id="82996"/>
    <lineage>
        <taxon>Bacteria</taxon>
        <taxon>Pseudomonadati</taxon>
        <taxon>Pseudomonadota</taxon>
        <taxon>Gammaproteobacteria</taxon>
        <taxon>Enterobacterales</taxon>
        <taxon>Yersiniaceae</taxon>
        <taxon>Serratia</taxon>
    </lineage>
</organism>
<reference evidence="2 5" key="2">
    <citation type="submission" date="2020-12" db="EMBL/GenBank/DDBJ databases">
        <title>FDA dAtabase for Regulatory Grade micrObial Sequences (FDA-ARGOS): Supporting development and validation of Infectious Disease Dx tests.</title>
        <authorList>
            <person name="Sproer C."/>
            <person name="Gronow S."/>
            <person name="Severitt S."/>
            <person name="Schroder I."/>
            <person name="Tallon L."/>
            <person name="Sadzewicz L."/>
            <person name="Zhao X."/>
            <person name="Boylan J."/>
            <person name="Ott S."/>
            <person name="Bowen H."/>
            <person name="Vavikolanu K."/>
            <person name="Mehta A."/>
            <person name="Aluvathingal J."/>
            <person name="Nadendla S."/>
            <person name="Lowell S."/>
            <person name="Myers T."/>
            <person name="Yan Y."/>
            <person name="Sichtig H."/>
        </authorList>
    </citation>
    <scope>NUCLEOTIDE SEQUENCE [LARGE SCALE GENOMIC DNA]</scope>
    <source>
        <strain evidence="2 5">FDAARGOS_907</strain>
    </source>
</reference>
<dbReference type="Proteomes" id="UP000248897">
    <property type="component" value="Chromosome 1"/>
</dbReference>
<protein>
    <submittedName>
        <fullName evidence="2">M15 family metallopeptidase</fullName>
    </submittedName>
</protein>
<evidence type="ECO:0000313" key="5">
    <source>
        <dbReference type="Proteomes" id="UP000594967"/>
    </source>
</evidence>
<keyword evidence="5" id="KW-1185">Reference proteome</keyword>
<dbReference type="Pfam" id="PF13539">
    <property type="entry name" value="Peptidase_M15_4"/>
    <property type="match status" value="1"/>
</dbReference>
<evidence type="ECO:0000313" key="2">
    <source>
        <dbReference type="EMBL" id="QPS19720.1"/>
    </source>
</evidence>
<accession>A0A2X4UWV2</accession>